<organism evidence="1 2">
    <name type="scientific">Maribellus luteus</name>
    <dbReference type="NCBI Taxonomy" id="2305463"/>
    <lineage>
        <taxon>Bacteria</taxon>
        <taxon>Pseudomonadati</taxon>
        <taxon>Bacteroidota</taxon>
        <taxon>Bacteroidia</taxon>
        <taxon>Marinilabiliales</taxon>
        <taxon>Prolixibacteraceae</taxon>
        <taxon>Maribellus</taxon>
    </lineage>
</organism>
<dbReference type="Proteomes" id="UP000265926">
    <property type="component" value="Unassembled WGS sequence"/>
</dbReference>
<comment type="caution">
    <text evidence="1">The sequence shown here is derived from an EMBL/GenBank/DDBJ whole genome shotgun (WGS) entry which is preliminary data.</text>
</comment>
<protein>
    <submittedName>
        <fullName evidence="1">Uncharacterized protein</fullName>
    </submittedName>
</protein>
<accession>A0A399T556</accession>
<dbReference type="AlphaFoldDB" id="A0A399T556"/>
<keyword evidence="2" id="KW-1185">Reference proteome</keyword>
<reference evidence="1 2" key="1">
    <citation type="submission" date="2018-08" db="EMBL/GenBank/DDBJ databases">
        <title>Pallidiluteibacterium maritimus gen. nov., sp. nov., isolated from coastal sediment.</title>
        <authorList>
            <person name="Zhou L.Y."/>
        </authorList>
    </citation>
    <scope>NUCLEOTIDE SEQUENCE [LARGE SCALE GENOMIC DNA]</scope>
    <source>
        <strain evidence="1 2">XSD2</strain>
    </source>
</reference>
<evidence type="ECO:0000313" key="1">
    <source>
        <dbReference type="EMBL" id="RIJ50074.1"/>
    </source>
</evidence>
<gene>
    <name evidence="1" type="ORF">D1614_04835</name>
</gene>
<dbReference type="RefSeq" id="WP_119436761.1">
    <property type="nucleotide sequence ID" value="NZ_QWGR01000002.1"/>
</dbReference>
<proteinExistence type="predicted"/>
<evidence type="ECO:0000313" key="2">
    <source>
        <dbReference type="Proteomes" id="UP000265926"/>
    </source>
</evidence>
<sequence length="226" mass="26594">METLTVCPTSTATILACQKIARTFRENIYELSILRKEWDPEYATSLNIWIDDTIEKHYSDSLDSIEDEHYKHWHEVMVEGLQHLKVLRASMKVDFKKDKEFLRAFFEKTGYTEYFSDAKNGDHFSLYKFLKTFAANLDEESRQRITDKGTMDSLFDKILVCAGRVDECEDCFMALESDAELNKYGRMEVSSIYSVIQDICRIAIAYYQFDPDKRCKFTYYKVLVNL</sequence>
<name>A0A399T556_9BACT</name>
<dbReference type="OrthoDB" id="1120837at2"/>
<dbReference type="EMBL" id="QWGR01000002">
    <property type="protein sequence ID" value="RIJ50074.1"/>
    <property type="molecule type" value="Genomic_DNA"/>
</dbReference>